<accession>A0A060C5Z7</accession>
<name>A0A060C5Z7_9BACT</name>
<feature type="non-terminal residue" evidence="1">
    <location>
        <position position="1"/>
    </location>
</feature>
<dbReference type="EMBL" id="KF120901">
    <property type="protein sequence ID" value="AIA88181.1"/>
    <property type="molecule type" value="Genomic_DNA"/>
</dbReference>
<evidence type="ECO:0000313" key="1">
    <source>
        <dbReference type="EMBL" id="AIA88181.1"/>
    </source>
</evidence>
<proteinExistence type="predicted"/>
<protein>
    <submittedName>
        <fullName evidence="1">CAZy families GH13 protein</fullName>
    </submittedName>
</protein>
<dbReference type="AlphaFoldDB" id="A0A060C5Z7"/>
<reference evidence="1" key="1">
    <citation type="journal article" date="2013" name="Environ. Microbiol.">
        <title>Seasonally variable intestinal metagenomes of the red palm weevil (Rhynchophorus ferrugineus).</title>
        <authorList>
            <person name="Jia S."/>
            <person name="Zhang X."/>
            <person name="Zhang G."/>
            <person name="Yin A."/>
            <person name="Zhang S."/>
            <person name="Li F."/>
            <person name="Wang L."/>
            <person name="Zhao D."/>
            <person name="Yun Q."/>
            <person name="Tala"/>
            <person name="Wang J."/>
            <person name="Sun G."/>
            <person name="Baabdullah M."/>
            <person name="Yu X."/>
            <person name="Hu S."/>
            <person name="Al-Mssallem I.S."/>
            <person name="Yu J."/>
        </authorList>
    </citation>
    <scope>NUCLEOTIDE SEQUENCE</scope>
</reference>
<organism evidence="1">
    <name type="scientific">uncultured Opitutus sp</name>
    <dbReference type="NCBI Taxonomy" id="296825"/>
    <lineage>
        <taxon>Bacteria</taxon>
        <taxon>Pseudomonadati</taxon>
        <taxon>Verrucomicrobiota</taxon>
        <taxon>Opitutia</taxon>
        <taxon>Opitutales</taxon>
        <taxon>Opitutaceae</taxon>
        <taxon>Opitutus</taxon>
        <taxon>environmental samples</taxon>
    </lineage>
</organism>
<sequence length="84" mass="9840">GVNNTYQRGDLNALDYGRLRQFPMTHTYFRRWIAFRLSGRGKLLRLDRRPGDGFMRFFEWGTARRWPACTMLTTATAASSSFSR</sequence>